<evidence type="ECO:0000256" key="4">
    <source>
        <dbReference type="ARBA" id="ARBA00022454"/>
    </source>
</evidence>
<evidence type="ECO:0000256" key="5">
    <source>
        <dbReference type="ARBA" id="ARBA00023125"/>
    </source>
</evidence>
<keyword evidence="6 8" id="KW-0539">Nucleus</keyword>
<proteinExistence type="inferred from homology"/>
<comment type="function">
    <text evidence="8">Core component of nucleosome. Nucleosomes wrap and compact DNA into chromatin, limiting DNA accessibility to the cellular machineries which require DNA as a template. Histones thereby play a central role in transcription regulation, DNA repair, DNA replication and chromosomal stability. DNA accessibility is regulated via a complex set of post-translational modifications of histones, also called histone code, and nucleosome remodeling.</text>
</comment>
<protein>
    <recommendedName>
        <fullName evidence="8">Histone H4</fullName>
    </recommendedName>
</protein>
<evidence type="ECO:0000256" key="2">
    <source>
        <dbReference type="ARBA" id="ARBA00004286"/>
    </source>
</evidence>
<evidence type="ECO:0000256" key="1">
    <source>
        <dbReference type="ARBA" id="ARBA00004123"/>
    </source>
</evidence>
<comment type="subunit">
    <text evidence="8">The nucleosome is a histone octamer containing two molecules each of H2A, H2B, H3 and H4 assembled in one H3-H4 heterotetramer and two H2A-H2B heterodimers. The octamer wraps approximately 147 bp of DNA.</text>
</comment>
<evidence type="ECO:0000256" key="8">
    <source>
        <dbReference type="RuleBase" id="RU000528"/>
    </source>
</evidence>
<evidence type="ECO:0000256" key="7">
    <source>
        <dbReference type="ARBA" id="ARBA00023269"/>
    </source>
</evidence>
<dbReference type="InterPro" id="IPR009072">
    <property type="entry name" value="Histone-fold"/>
</dbReference>
<dbReference type="Gene3D" id="1.10.20.10">
    <property type="entry name" value="Histone, subunit A"/>
    <property type="match status" value="1"/>
</dbReference>
<reference evidence="10 11" key="1">
    <citation type="submission" date="2024-01" db="EMBL/GenBank/DDBJ databases">
        <title>Complete genome of Cladobotryum mycophilum ATHUM6906.</title>
        <authorList>
            <person name="Christinaki A.C."/>
            <person name="Myridakis A.I."/>
            <person name="Kouvelis V.N."/>
        </authorList>
    </citation>
    <scope>NUCLEOTIDE SEQUENCE [LARGE SCALE GENOMIC DNA]</scope>
    <source>
        <strain evidence="10 11">ATHUM6906</strain>
    </source>
</reference>
<comment type="caution">
    <text evidence="10">The sequence shown here is derived from an EMBL/GenBank/DDBJ whole genome shotgun (WGS) entry which is preliminary data.</text>
</comment>
<evidence type="ECO:0000256" key="9">
    <source>
        <dbReference type="SAM" id="MobiDB-lite"/>
    </source>
</evidence>
<evidence type="ECO:0000256" key="3">
    <source>
        <dbReference type="ARBA" id="ARBA00006564"/>
    </source>
</evidence>
<dbReference type="InterPro" id="IPR001951">
    <property type="entry name" value="Histone_H4"/>
</dbReference>
<dbReference type="SUPFAM" id="SSF47113">
    <property type="entry name" value="Histone-fold"/>
    <property type="match status" value="1"/>
</dbReference>
<feature type="region of interest" description="Disordered" evidence="9">
    <location>
        <begin position="1"/>
        <end position="44"/>
    </location>
</feature>
<comment type="similarity">
    <text evidence="3 8">Belongs to the histone H4 family.</text>
</comment>
<evidence type="ECO:0000313" key="10">
    <source>
        <dbReference type="EMBL" id="KAK5998613.1"/>
    </source>
</evidence>
<dbReference type="CDD" id="cd22912">
    <property type="entry name" value="HFD_H4"/>
    <property type="match status" value="1"/>
</dbReference>
<comment type="subcellular location">
    <subcellularLocation>
        <location evidence="2">Chromosome</location>
    </subcellularLocation>
    <subcellularLocation>
        <location evidence="1">Nucleus</location>
    </subcellularLocation>
</comment>
<gene>
    <name evidence="10" type="ORF">PT974_00994</name>
</gene>
<keyword evidence="5 8" id="KW-0238">DNA-binding</keyword>
<dbReference type="Proteomes" id="UP001338125">
    <property type="component" value="Unassembled WGS sequence"/>
</dbReference>
<dbReference type="PRINTS" id="PR00623">
    <property type="entry name" value="HISTONEH4"/>
</dbReference>
<keyword evidence="4 8" id="KW-0158">Chromosome</keyword>
<organism evidence="10 11">
    <name type="scientific">Cladobotryum mycophilum</name>
    <dbReference type="NCBI Taxonomy" id="491253"/>
    <lineage>
        <taxon>Eukaryota</taxon>
        <taxon>Fungi</taxon>
        <taxon>Dikarya</taxon>
        <taxon>Ascomycota</taxon>
        <taxon>Pezizomycotina</taxon>
        <taxon>Sordariomycetes</taxon>
        <taxon>Hypocreomycetidae</taxon>
        <taxon>Hypocreales</taxon>
        <taxon>Hypocreaceae</taxon>
        <taxon>Cladobotryum</taxon>
    </lineage>
</organism>
<keyword evidence="7 8" id="KW-0544">Nucleosome core</keyword>
<evidence type="ECO:0000313" key="11">
    <source>
        <dbReference type="Proteomes" id="UP001338125"/>
    </source>
</evidence>
<name>A0ABR0T2J1_9HYPO</name>
<dbReference type="PANTHER" id="PTHR10484">
    <property type="entry name" value="HISTONE H4"/>
    <property type="match status" value="1"/>
</dbReference>
<dbReference type="EMBL" id="JAVFKD010000001">
    <property type="protein sequence ID" value="KAK5998613.1"/>
    <property type="molecule type" value="Genomic_DNA"/>
</dbReference>
<evidence type="ECO:0000256" key="6">
    <source>
        <dbReference type="ARBA" id="ARBA00023242"/>
    </source>
</evidence>
<sequence length="170" mass="18767">MPPPSSSYRGGPYMKKGVAKAPASSGGAVAGKTIPGGGKLGPKRHRKILKDSVHGVTKPAIRYVEETRGAFDRSRMARRGGVKRISGMIYEEVRGALKAYLEQVLSRAVIYVEHRSAKTVTVNDILHSLRSMGRTLYGFDTDTWNGVEARKRRVEGPSRDRPHRPDRITI</sequence>
<accession>A0ABR0T2J1</accession>
<keyword evidence="11" id="KW-1185">Reference proteome</keyword>
<dbReference type="SMART" id="SM00417">
    <property type="entry name" value="H4"/>
    <property type="match status" value="1"/>
</dbReference>